<sequence>MRTFVTPLASTNLVESPALSERVSVRLASYAAAAGLGAFGVAQDAAGAIVYTDVPDVTITQGQGPIYLNLDNVGQNEFAIAAFSNSVRVNPYNIGPQASRTLTSSTYYVNSFAPGAEIGPAAIAAGGARFAGRQVGADFYNFVGTDKYVGLKWDIGGGNFSFGWARIDVSAANNGTATLLSYAYESTPNASIIAGAVPEPSTLALLAAGGGAVALQRRRRTAC</sequence>
<organism evidence="2 3">
    <name type="scientific">Lacipirellula parvula</name>
    <dbReference type="NCBI Taxonomy" id="2650471"/>
    <lineage>
        <taxon>Bacteria</taxon>
        <taxon>Pseudomonadati</taxon>
        <taxon>Planctomycetota</taxon>
        <taxon>Planctomycetia</taxon>
        <taxon>Pirellulales</taxon>
        <taxon>Lacipirellulaceae</taxon>
        <taxon>Lacipirellula</taxon>
    </lineage>
</organism>
<dbReference type="Proteomes" id="UP000326837">
    <property type="component" value="Chromosome"/>
</dbReference>
<evidence type="ECO:0000259" key="1">
    <source>
        <dbReference type="Pfam" id="PF07589"/>
    </source>
</evidence>
<dbReference type="RefSeq" id="WP_198421844.1">
    <property type="nucleotide sequence ID" value="NZ_AP021861.1"/>
</dbReference>
<dbReference type="InterPro" id="IPR013424">
    <property type="entry name" value="Ice-binding_C"/>
</dbReference>
<keyword evidence="3" id="KW-1185">Reference proteome</keyword>
<dbReference type="EMBL" id="AP021861">
    <property type="protein sequence ID" value="BBO31336.1"/>
    <property type="molecule type" value="Genomic_DNA"/>
</dbReference>
<dbReference type="KEGG" id="lpav:PLANPX_0948"/>
<dbReference type="NCBIfam" id="TIGR02595">
    <property type="entry name" value="PEP_CTERM"/>
    <property type="match status" value="1"/>
</dbReference>
<protein>
    <recommendedName>
        <fullName evidence="1">Ice-binding protein C-terminal domain-containing protein</fullName>
    </recommendedName>
</protein>
<feature type="domain" description="Ice-binding protein C-terminal" evidence="1">
    <location>
        <begin position="196"/>
        <end position="220"/>
    </location>
</feature>
<proteinExistence type="predicted"/>
<dbReference type="Pfam" id="PF07589">
    <property type="entry name" value="PEP-CTERM"/>
    <property type="match status" value="1"/>
</dbReference>
<gene>
    <name evidence="2" type="ORF">PLANPX_0948</name>
</gene>
<reference evidence="3" key="1">
    <citation type="submission" date="2019-10" db="EMBL/GenBank/DDBJ databases">
        <title>Lacipirellula parvula gen. nov., sp. nov., representing a lineage of planctomycetes widespread in freshwater anoxic habitats, and description of the family Lacipirellulaceae.</title>
        <authorList>
            <person name="Dedysh S.N."/>
            <person name="Kulichevskaya I.S."/>
            <person name="Beletsky A.V."/>
            <person name="Rakitin A.L."/>
            <person name="Mardanov A.V."/>
            <person name="Ivanova A.A."/>
            <person name="Saltykova V.X."/>
            <person name="Rijpstra W.I.C."/>
            <person name="Sinninghe Damste J.S."/>
            <person name="Ravin N.V."/>
        </authorList>
    </citation>
    <scope>NUCLEOTIDE SEQUENCE [LARGE SCALE GENOMIC DNA]</scope>
    <source>
        <strain evidence="3">PX69</strain>
    </source>
</reference>
<evidence type="ECO:0000313" key="2">
    <source>
        <dbReference type="EMBL" id="BBO31336.1"/>
    </source>
</evidence>
<accession>A0A5K7XAK4</accession>
<dbReference type="AlphaFoldDB" id="A0A5K7XAK4"/>
<evidence type="ECO:0000313" key="3">
    <source>
        <dbReference type="Proteomes" id="UP000326837"/>
    </source>
</evidence>
<name>A0A5K7XAK4_9BACT</name>